<keyword evidence="3" id="KW-1185">Reference proteome</keyword>
<dbReference type="PRINTS" id="PR01950">
    <property type="entry name" value="LANCSUPER"/>
</dbReference>
<gene>
    <name evidence="2" type="ORF">SAMN05421505_13811</name>
</gene>
<name>A0A1G8IMH8_9ACTN</name>
<dbReference type="CDD" id="cd04793">
    <property type="entry name" value="LanC"/>
    <property type="match status" value="1"/>
</dbReference>
<evidence type="ECO:0000313" key="2">
    <source>
        <dbReference type="EMBL" id="SDI20156.1"/>
    </source>
</evidence>
<keyword evidence="1" id="KW-0862">Zinc</keyword>
<dbReference type="PRINTS" id="PR01955">
    <property type="entry name" value="LANCFRANKIA"/>
</dbReference>
<dbReference type="InterPro" id="IPR033889">
    <property type="entry name" value="LanC"/>
</dbReference>
<reference evidence="2 3" key="1">
    <citation type="submission" date="2016-10" db="EMBL/GenBank/DDBJ databases">
        <authorList>
            <person name="de Groot N.N."/>
        </authorList>
    </citation>
    <scope>NUCLEOTIDE SEQUENCE [LARGE SCALE GENOMIC DNA]</scope>
    <source>
        <strain evidence="2 3">CPCC 201354</strain>
    </source>
</reference>
<feature type="binding site" evidence="1">
    <location>
        <position position="315"/>
    </location>
    <ligand>
        <name>Zn(2+)</name>
        <dbReference type="ChEBI" id="CHEBI:29105"/>
    </ligand>
</feature>
<proteinExistence type="predicted"/>
<dbReference type="Gene3D" id="1.50.10.20">
    <property type="match status" value="1"/>
</dbReference>
<dbReference type="GO" id="GO:0031179">
    <property type="term" value="P:peptide modification"/>
    <property type="evidence" value="ECO:0007669"/>
    <property type="project" value="InterPro"/>
</dbReference>
<accession>A0A1G8IMH8</accession>
<evidence type="ECO:0000256" key="1">
    <source>
        <dbReference type="PIRSR" id="PIRSR607822-1"/>
    </source>
</evidence>
<dbReference type="Pfam" id="PF05147">
    <property type="entry name" value="LANC_like"/>
    <property type="match status" value="1"/>
</dbReference>
<feature type="binding site" evidence="1">
    <location>
        <position position="266"/>
    </location>
    <ligand>
        <name>Zn(2+)</name>
        <dbReference type="ChEBI" id="CHEBI:29105"/>
    </ligand>
</feature>
<dbReference type="SUPFAM" id="SSF158745">
    <property type="entry name" value="LanC-like"/>
    <property type="match status" value="1"/>
</dbReference>
<dbReference type="InterPro" id="IPR007822">
    <property type="entry name" value="LANC-like"/>
</dbReference>
<dbReference type="GO" id="GO:0046872">
    <property type="term" value="F:metal ion binding"/>
    <property type="evidence" value="ECO:0007669"/>
    <property type="project" value="UniProtKB-KW"/>
</dbReference>
<dbReference type="AlphaFoldDB" id="A0A1G8IMH8"/>
<dbReference type="EMBL" id="FNCN01000038">
    <property type="protein sequence ID" value="SDI20156.1"/>
    <property type="molecule type" value="Genomic_DNA"/>
</dbReference>
<dbReference type="Proteomes" id="UP000198923">
    <property type="component" value="Unassembled WGS sequence"/>
</dbReference>
<protein>
    <submittedName>
        <fullName evidence="2">Lanthionine synthetase C-like protein</fullName>
    </submittedName>
</protein>
<keyword evidence="1" id="KW-0479">Metal-binding</keyword>
<feature type="binding site" evidence="1">
    <location>
        <position position="314"/>
    </location>
    <ligand>
        <name>Zn(2+)</name>
        <dbReference type="ChEBI" id="CHEBI:29105"/>
    </ligand>
</feature>
<sequence length="392" mass="41439">MSGKTSEPVQLTPHDVERQSLAKGSAATALLHIERALTGTGDWATAHTHIKQVANGPIDGAPHASLYYGAPAVAFILHAAGTSRDARYQAAARALDKHVTRLAQRRLATATERMRRRLPASFAEFDLFRGLTGIGALLLLRAPGSDLLADVLDYMVRLIKPRRIDGQELPGWWVDHDPDPLIPTPGGHVNLGLAHGAAGPLALLSLAALRGCEVPGQIDALHGLCRWFDRWRQSSAEGSWWPQWLTRDEMRTGSTTQQGPGWPSWCYGAAGIARALQLAALATCDPVHRGIAEKAMAECLTDQQLSKITGPGVCHGMAGVYQTAFRAAGDAANAAIGQRLPALAAALAQRAADGQDDPGGLPDGAAGVGLVLETARHAAPPLSGWDACLLIT</sequence>
<dbReference type="SMART" id="SM01260">
    <property type="entry name" value="LANC_like"/>
    <property type="match status" value="1"/>
</dbReference>
<organism evidence="2 3">
    <name type="scientific">Sinosporangium album</name>
    <dbReference type="NCBI Taxonomy" id="504805"/>
    <lineage>
        <taxon>Bacteria</taxon>
        <taxon>Bacillati</taxon>
        <taxon>Actinomycetota</taxon>
        <taxon>Actinomycetes</taxon>
        <taxon>Streptosporangiales</taxon>
        <taxon>Streptosporangiaceae</taxon>
        <taxon>Sinosporangium</taxon>
    </lineage>
</organism>
<dbReference type="RefSeq" id="WP_245691431.1">
    <property type="nucleotide sequence ID" value="NZ_FNCN01000038.1"/>
</dbReference>
<dbReference type="STRING" id="504805.SAMN05421505_13811"/>
<evidence type="ECO:0000313" key="3">
    <source>
        <dbReference type="Proteomes" id="UP000198923"/>
    </source>
</evidence>